<feature type="binding site" evidence="5">
    <location>
        <position position="75"/>
    </location>
    <ligand>
        <name>ATP</name>
        <dbReference type="ChEBI" id="CHEBI:30616"/>
    </ligand>
</feature>
<dbReference type="PROSITE" id="PS50011">
    <property type="entry name" value="PROTEIN_KINASE_DOM"/>
    <property type="match status" value="1"/>
</dbReference>
<evidence type="ECO:0000256" key="1">
    <source>
        <dbReference type="ARBA" id="ARBA00022679"/>
    </source>
</evidence>
<proteinExistence type="predicted"/>
<evidence type="ECO:0000256" key="7">
    <source>
        <dbReference type="SAM" id="Phobius"/>
    </source>
</evidence>
<dbReference type="PROSITE" id="PS00107">
    <property type="entry name" value="PROTEIN_KINASE_ATP"/>
    <property type="match status" value="1"/>
</dbReference>
<dbReference type="InterPro" id="IPR011009">
    <property type="entry name" value="Kinase-like_dom_sf"/>
</dbReference>
<dbReference type="CDD" id="cd14014">
    <property type="entry name" value="STKc_PknB_like"/>
    <property type="match status" value="1"/>
</dbReference>
<keyword evidence="3 9" id="KW-0418">Kinase</keyword>
<feature type="domain" description="Protein kinase" evidence="8">
    <location>
        <begin position="46"/>
        <end position="308"/>
    </location>
</feature>
<gene>
    <name evidence="9" type="ORF">ACFOEN_15030</name>
</gene>
<evidence type="ECO:0000256" key="4">
    <source>
        <dbReference type="ARBA" id="ARBA00022840"/>
    </source>
</evidence>
<keyword evidence="7" id="KW-0472">Membrane</keyword>
<keyword evidence="10" id="KW-1185">Reference proteome</keyword>
<keyword evidence="7" id="KW-0812">Transmembrane</keyword>
<dbReference type="Pfam" id="PF08308">
    <property type="entry name" value="PEGA"/>
    <property type="match status" value="1"/>
</dbReference>
<dbReference type="PANTHER" id="PTHR43289">
    <property type="entry name" value="MITOGEN-ACTIVATED PROTEIN KINASE KINASE KINASE 20-RELATED"/>
    <property type="match status" value="1"/>
</dbReference>
<reference evidence="10" key="1">
    <citation type="journal article" date="2019" name="Int. J. Syst. Evol. Microbiol.">
        <title>The Global Catalogue of Microorganisms (GCM) 10K type strain sequencing project: providing services to taxonomists for standard genome sequencing and annotation.</title>
        <authorList>
            <consortium name="The Broad Institute Genomics Platform"/>
            <consortium name="The Broad Institute Genome Sequencing Center for Infectious Disease"/>
            <person name="Wu L."/>
            <person name="Ma J."/>
        </authorList>
    </citation>
    <scope>NUCLEOTIDE SEQUENCE [LARGE SCALE GENOMIC DNA]</scope>
    <source>
        <strain evidence="10">KCTC 52168</strain>
    </source>
</reference>
<dbReference type="SMART" id="SM00220">
    <property type="entry name" value="S_TKc"/>
    <property type="match status" value="1"/>
</dbReference>
<dbReference type="PANTHER" id="PTHR43289:SF6">
    <property type="entry name" value="SERINE_THREONINE-PROTEIN KINASE NEKL-3"/>
    <property type="match status" value="1"/>
</dbReference>
<dbReference type="Proteomes" id="UP001595556">
    <property type="component" value="Unassembled WGS sequence"/>
</dbReference>
<feature type="compositionally biased region" description="Low complexity" evidence="6">
    <location>
        <begin position="405"/>
        <end position="460"/>
    </location>
</feature>
<dbReference type="EC" id="2.7.11.1" evidence="9"/>
<dbReference type="RefSeq" id="WP_377305320.1">
    <property type="nucleotide sequence ID" value="NZ_CP180191.1"/>
</dbReference>
<dbReference type="EMBL" id="JBHRTI010000010">
    <property type="protein sequence ID" value="MFC3148939.1"/>
    <property type="molecule type" value="Genomic_DNA"/>
</dbReference>
<evidence type="ECO:0000313" key="9">
    <source>
        <dbReference type="EMBL" id="MFC3148939.1"/>
    </source>
</evidence>
<comment type="caution">
    <text evidence="9">The sequence shown here is derived from an EMBL/GenBank/DDBJ whole genome shotgun (WGS) entry which is preliminary data.</text>
</comment>
<keyword evidence="4 5" id="KW-0067">ATP-binding</keyword>
<evidence type="ECO:0000313" key="10">
    <source>
        <dbReference type="Proteomes" id="UP001595556"/>
    </source>
</evidence>
<feature type="transmembrane region" description="Helical" evidence="7">
    <location>
        <begin position="336"/>
        <end position="356"/>
    </location>
</feature>
<keyword evidence="1 9" id="KW-0808">Transferase</keyword>
<dbReference type="InterPro" id="IPR013229">
    <property type="entry name" value="PEGA"/>
</dbReference>
<name>A0ABV7H4U0_9BURK</name>
<dbReference type="InterPro" id="IPR000719">
    <property type="entry name" value="Prot_kinase_dom"/>
</dbReference>
<dbReference type="GO" id="GO:0004674">
    <property type="term" value="F:protein serine/threonine kinase activity"/>
    <property type="evidence" value="ECO:0007669"/>
    <property type="project" value="UniProtKB-EC"/>
</dbReference>
<keyword evidence="7" id="KW-1133">Transmembrane helix</keyword>
<evidence type="ECO:0000256" key="6">
    <source>
        <dbReference type="SAM" id="MobiDB-lite"/>
    </source>
</evidence>
<accession>A0ABV7H4U0</accession>
<dbReference type="Gene3D" id="1.10.510.10">
    <property type="entry name" value="Transferase(Phosphotransferase) domain 1"/>
    <property type="match status" value="1"/>
</dbReference>
<sequence>MDFARTLVSLFRNGPKTEGGEDSRAPEPVPTMVMPQADVIGYMGRYRLLSRVGDGAMGAIYAAEDPVLSRTVALKTINLQTTPEERKAFEDTFLYEARAAAKLNHPHIVTVYDAGKTEKGPYIAMELLEGQDVRETLAAGELFSAPRAGDIIARVADALEYAHLSGIVHRDIKPANIYLVGKRTPKVLDFGIAQFIRSTTVISGGKVFGSPSYMAPEVIEGRKIDGRSDIFSLGVVFYEMLSGKLPFTGETLPDLLDAIVRKAPVPVHEVNPDVPLELSRIIAKALAKRPEDRYERAGDMASDIKRWGSAARVRKLLDSQATRGVDVQRSGARKPVVVGGLLLVVLGAVGLGLLTFGAGNKRDVELATLPPPPVVAVAPAPLPAPANAVSGTVTPAPGAEPAVGASTAPPDAVAATSAAPAESTGAPSPVAASASPSAAAPVARTDAARASPAPAAGARPARSDTAKAARPVAPAVATTGVVNLAIAPWGEVFVGGQARGLSPPLAELSLPVGRHTIEVRNGDFEPYVTTIQVTEDKPVRLRHRFGN</sequence>
<dbReference type="SUPFAM" id="SSF56112">
    <property type="entry name" value="Protein kinase-like (PK-like)"/>
    <property type="match status" value="1"/>
</dbReference>
<dbReference type="PROSITE" id="PS00108">
    <property type="entry name" value="PROTEIN_KINASE_ST"/>
    <property type="match status" value="1"/>
</dbReference>
<protein>
    <submittedName>
        <fullName evidence="9">Serine/threonine-protein kinase</fullName>
        <ecNumber evidence="9">2.7.11.1</ecNumber>
    </submittedName>
</protein>
<evidence type="ECO:0000259" key="8">
    <source>
        <dbReference type="PROSITE" id="PS50011"/>
    </source>
</evidence>
<dbReference type="InterPro" id="IPR017441">
    <property type="entry name" value="Protein_kinase_ATP_BS"/>
</dbReference>
<evidence type="ECO:0000256" key="5">
    <source>
        <dbReference type="PROSITE-ProRule" id="PRU10141"/>
    </source>
</evidence>
<dbReference type="Pfam" id="PF00069">
    <property type="entry name" value="Pkinase"/>
    <property type="match status" value="1"/>
</dbReference>
<feature type="region of interest" description="Disordered" evidence="6">
    <location>
        <begin position="400"/>
        <end position="466"/>
    </location>
</feature>
<evidence type="ECO:0000256" key="2">
    <source>
        <dbReference type="ARBA" id="ARBA00022741"/>
    </source>
</evidence>
<dbReference type="InterPro" id="IPR008271">
    <property type="entry name" value="Ser/Thr_kinase_AS"/>
</dbReference>
<keyword evidence="2 5" id="KW-0547">Nucleotide-binding</keyword>
<dbReference type="Gene3D" id="3.30.200.20">
    <property type="entry name" value="Phosphorylase Kinase, domain 1"/>
    <property type="match status" value="1"/>
</dbReference>
<evidence type="ECO:0000256" key="3">
    <source>
        <dbReference type="ARBA" id="ARBA00022777"/>
    </source>
</evidence>
<organism evidence="9 10">
    <name type="scientific">Piscinibacterium candidicorallinum</name>
    <dbReference type="NCBI Taxonomy" id="1793872"/>
    <lineage>
        <taxon>Bacteria</taxon>
        <taxon>Pseudomonadati</taxon>
        <taxon>Pseudomonadota</taxon>
        <taxon>Betaproteobacteria</taxon>
        <taxon>Burkholderiales</taxon>
        <taxon>Piscinibacterium</taxon>
    </lineage>
</organism>